<evidence type="ECO:0000313" key="4">
    <source>
        <dbReference type="EMBL" id="GGC72039.1"/>
    </source>
</evidence>
<dbReference type="PANTHER" id="PTHR11941:SF54">
    <property type="entry name" value="ENOYL-COA HYDRATASE, MITOCHONDRIAL"/>
    <property type="match status" value="1"/>
</dbReference>
<evidence type="ECO:0000256" key="2">
    <source>
        <dbReference type="ARBA" id="ARBA00023239"/>
    </source>
</evidence>
<dbReference type="PROSITE" id="PS00166">
    <property type="entry name" value="ENOYL_COA_HYDRATASE"/>
    <property type="match status" value="1"/>
</dbReference>
<comment type="similarity">
    <text evidence="1 3">Belongs to the enoyl-CoA hydratase/isomerase family.</text>
</comment>
<dbReference type="NCBIfam" id="NF006699">
    <property type="entry name" value="PRK09245.1"/>
    <property type="match status" value="1"/>
</dbReference>
<accession>A0A916XI26</accession>
<keyword evidence="2" id="KW-0456">Lyase</keyword>
<keyword evidence="5" id="KW-1185">Reference proteome</keyword>
<dbReference type="CDD" id="cd06558">
    <property type="entry name" value="crotonase-like"/>
    <property type="match status" value="1"/>
</dbReference>
<dbReference type="AlphaFoldDB" id="A0A916XI26"/>
<dbReference type="GO" id="GO:0006635">
    <property type="term" value="P:fatty acid beta-oxidation"/>
    <property type="evidence" value="ECO:0007669"/>
    <property type="project" value="TreeGrafter"/>
</dbReference>
<sequence>MTDSVKYEQDGGVVTLTLNEPDTRNALSPAIVDAIEAHCARINKDMSVSCVIVTGAGDSFSSGGNVKEMRDRSGAMFGGIPAEVRRGYQHGIQRIPLAMYNLEVPAIAAVNGFAIGAGCDLTLMCDIRIAADDAQFAESFMRVGLVSGDGGAWFLPRVVGLSRAYEMTFTGNFIKAEQALAWGLASYVVPKESLLDEARKMARQIAAQPPHSIRLCKKLVRDSAAISLPTHLEIASGMQALAQHTADQHEAVSAFLDKRKPAFKGA</sequence>
<protein>
    <submittedName>
        <fullName evidence="4">Enoyl-CoA hydratase</fullName>
    </submittedName>
</protein>
<dbReference type="Gene3D" id="3.90.226.10">
    <property type="entry name" value="2-enoyl-CoA Hydratase, Chain A, domain 1"/>
    <property type="match status" value="1"/>
</dbReference>
<dbReference type="RefSeq" id="WP_188610259.1">
    <property type="nucleotide sequence ID" value="NZ_BMGG01000005.1"/>
</dbReference>
<dbReference type="InterPro" id="IPR001753">
    <property type="entry name" value="Enoyl-CoA_hydra/iso"/>
</dbReference>
<dbReference type="Proteomes" id="UP000637002">
    <property type="component" value="Unassembled WGS sequence"/>
</dbReference>
<dbReference type="InterPro" id="IPR029045">
    <property type="entry name" value="ClpP/crotonase-like_dom_sf"/>
</dbReference>
<evidence type="ECO:0000256" key="3">
    <source>
        <dbReference type="RuleBase" id="RU003707"/>
    </source>
</evidence>
<organism evidence="4 5">
    <name type="scientific">Chelatococcus reniformis</name>
    <dbReference type="NCBI Taxonomy" id="1494448"/>
    <lineage>
        <taxon>Bacteria</taxon>
        <taxon>Pseudomonadati</taxon>
        <taxon>Pseudomonadota</taxon>
        <taxon>Alphaproteobacteria</taxon>
        <taxon>Hyphomicrobiales</taxon>
        <taxon>Chelatococcaceae</taxon>
        <taxon>Chelatococcus</taxon>
    </lineage>
</organism>
<gene>
    <name evidence="4" type="ORF">GCM10010994_33070</name>
</gene>
<dbReference type="SUPFAM" id="SSF52096">
    <property type="entry name" value="ClpP/crotonase"/>
    <property type="match status" value="1"/>
</dbReference>
<dbReference type="PANTHER" id="PTHR11941">
    <property type="entry name" value="ENOYL-COA HYDRATASE-RELATED"/>
    <property type="match status" value="1"/>
</dbReference>
<comment type="caution">
    <text evidence="4">The sequence shown here is derived from an EMBL/GenBank/DDBJ whole genome shotgun (WGS) entry which is preliminary data.</text>
</comment>
<name>A0A916XI26_9HYPH</name>
<proteinExistence type="inferred from homology"/>
<dbReference type="InterPro" id="IPR014748">
    <property type="entry name" value="Enoyl-CoA_hydra_C"/>
</dbReference>
<evidence type="ECO:0000313" key="5">
    <source>
        <dbReference type="Proteomes" id="UP000637002"/>
    </source>
</evidence>
<dbReference type="Gene3D" id="1.10.12.10">
    <property type="entry name" value="Lyase 2-enoyl-coa Hydratase, Chain A, domain 2"/>
    <property type="match status" value="1"/>
</dbReference>
<dbReference type="EMBL" id="BMGG01000005">
    <property type="protein sequence ID" value="GGC72039.1"/>
    <property type="molecule type" value="Genomic_DNA"/>
</dbReference>
<dbReference type="GO" id="GO:0016829">
    <property type="term" value="F:lyase activity"/>
    <property type="evidence" value="ECO:0007669"/>
    <property type="project" value="UniProtKB-KW"/>
</dbReference>
<reference evidence="4" key="1">
    <citation type="journal article" date="2014" name="Int. J. Syst. Evol. Microbiol.">
        <title>Complete genome sequence of Corynebacterium casei LMG S-19264T (=DSM 44701T), isolated from a smear-ripened cheese.</title>
        <authorList>
            <consortium name="US DOE Joint Genome Institute (JGI-PGF)"/>
            <person name="Walter F."/>
            <person name="Albersmeier A."/>
            <person name="Kalinowski J."/>
            <person name="Ruckert C."/>
        </authorList>
    </citation>
    <scope>NUCLEOTIDE SEQUENCE</scope>
    <source>
        <strain evidence="4">CGMCC 1.12919</strain>
    </source>
</reference>
<dbReference type="Pfam" id="PF00378">
    <property type="entry name" value="ECH_1"/>
    <property type="match status" value="1"/>
</dbReference>
<dbReference type="InterPro" id="IPR018376">
    <property type="entry name" value="Enoyl-CoA_hyd/isom_CS"/>
</dbReference>
<evidence type="ECO:0000256" key="1">
    <source>
        <dbReference type="ARBA" id="ARBA00005254"/>
    </source>
</evidence>
<reference evidence="4" key="2">
    <citation type="submission" date="2020-09" db="EMBL/GenBank/DDBJ databases">
        <authorList>
            <person name="Sun Q."/>
            <person name="Zhou Y."/>
        </authorList>
    </citation>
    <scope>NUCLEOTIDE SEQUENCE</scope>
    <source>
        <strain evidence="4">CGMCC 1.12919</strain>
    </source>
</reference>